<proteinExistence type="predicted"/>
<evidence type="ECO:0000313" key="2">
    <source>
        <dbReference type="Proteomes" id="UP000266723"/>
    </source>
</evidence>
<dbReference type="EMBL" id="QGKV02000832">
    <property type="protein sequence ID" value="KAF3549419.1"/>
    <property type="molecule type" value="Genomic_DNA"/>
</dbReference>
<gene>
    <name evidence="1" type="ORF">DY000_02007750</name>
</gene>
<protein>
    <submittedName>
        <fullName evidence="1">Uncharacterized protein</fullName>
    </submittedName>
</protein>
<name>A0ABQ7CCU0_BRACR</name>
<comment type="caution">
    <text evidence="1">The sequence shown here is derived from an EMBL/GenBank/DDBJ whole genome shotgun (WGS) entry which is preliminary data.</text>
</comment>
<accession>A0ABQ7CCU0</accession>
<evidence type="ECO:0000313" key="1">
    <source>
        <dbReference type="EMBL" id="KAF3549419.1"/>
    </source>
</evidence>
<dbReference type="Proteomes" id="UP000266723">
    <property type="component" value="Unassembled WGS sequence"/>
</dbReference>
<sequence length="95" mass="10742">MIEDPMYVLLSFLGLSEEHPQPMGKVSLLKWLVKGNPENSLSEAIHLLLIDSPFEMLRNLFLSSPQGRDGFLSAFSRARYLSASTCQRWSSIDAR</sequence>
<organism evidence="1 2">
    <name type="scientific">Brassica cretica</name>
    <name type="common">Mustard</name>
    <dbReference type="NCBI Taxonomy" id="69181"/>
    <lineage>
        <taxon>Eukaryota</taxon>
        <taxon>Viridiplantae</taxon>
        <taxon>Streptophyta</taxon>
        <taxon>Embryophyta</taxon>
        <taxon>Tracheophyta</taxon>
        <taxon>Spermatophyta</taxon>
        <taxon>Magnoliopsida</taxon>
        <taxon>eudicotyledons</taxon>
        <taxon>Gunneridae</taxon>
        <taxon>Pentapetalae</taxon>
        <taxon>rosids</taxon>
        <taxon>malvids</taxon>
        <taxon>Brassicales</taxon>
        <taxon>Brassicaceae</taxon>
        <taxon>Brassiceae</taxon>
        <taxon>Brassica</taxon>
    </lineage>
</organism>
<keyword evidence="2" id="KW-1185">Reference proteome</keyword>
<reference evidence="1 2" key="1">
    <citation type="journal article" date="2020" name="BMC Genomics">
        <title>Intraspecific diversification of the crop wild relative Brassica cretica Lam. using demographic model selection.</title>
        <authorList>
            <person name="Kioukis A."/>
            <person name="Michalopoulou V.A."/>
            <person name="Briers L."/>
            <person name="Pirintsos S."/>
            <person name="Studholme D.J."/>
            <person name="Pavlidis P."/>
            <person name="Sarris P.F."/>
        </authorList>
    </citation>
    <scope>NUCLEOTIDE SEQUENCE [LARGE SCALE GENOMIC DNA]</scope>
    <source>
        <strain evidence="2">cv. PFS-1207/04</strain>
    </source>
</reference>